<dbReference type="Proteomes" id="UP000479000">
    <property type="component" value="Unassembled WGS sequence"/>
</dbReference>
<gene>
    <name evidence="2" type="ORF">NTEN_LOCUS18555</name>
</gene>
<feature type="region of interest" description="Disordered" evidence="1">
    <location>
        <begin position="1"/>
        <end position="49"/>
    </location>
</feature>
<reference evidence="2 3" key="1">
    <citation type="submission" date="2020-02" db="EMBL/GenBank/DDBJ databases">
        <authorList>
            <person name="Ferguson B K."/>
        </authorList>
    </citation>
    <scope>NUCLEOTIDE SEQUENCE [LARGE SCALE GENOMIC DNA]</scope>
</reference>
<dbReference type="AlphaFoldDB" id="A0A6H5HDE8"/>
<feature type="compositionally biased region" description="Basic and acidic residues" evidence="1">
    <location>
        <begin position="13"/>
        <end position="25"/>
    </location>
</feature>
<organism evidence="2 3">
    <name type="scientific">Nesidiocoris tenuis</name>
    <dbReference type="NCBI Taxonomy" id="355587"/>
    <lineage>
        <taxon>Eukaryota</taxon>
        <taxon>Metazoa</taxon>
        <taxon>Ecdysozoa</taxon>
        <taxon>Arthropoda</taxon>
        <taxon>Hexapoda</taxon>
        <taxon>Insecta</taxon>
        <taxon>Pterygota</taxon>
        <taxon>Neoptera</taxon>
        <taxon>Paraneoptera</taxon>
        <taxon>Hemiptera</taxon>
        <taxon>Heteroptera</taxon>
        <taxon>Panheteroptera</taxon>
        <taxon>Cimicomorpha</taxon>
        <taxon>Miridae</taxon>
        <taxon>Dicyphina</taxon>
        <taxon>Nesidiocoris</taxon>
    </lineage>
</organism>
<accession>A0A6H5HDE8</accession>
<protein>
    <submittedName>
        <fullName evidence="2">Uncharacterized protein</fullName>
    </submittedName>
</protein>
<name>A0A6H5HDE8_9HEMI</name>
<evidence type="ECO:0000256" key="1">
    <source>
        <dbReference type="SAM" id="MobiDB-lite"/>
    </source>
</evidence>
<proteinExistence type="predicted"/>
<evidence type="ECO:0000313" key="3">
    <source>
        <dbReference type="Proteomes" id="UP000479000"/>
    </source>
</evidence>
<feature type="compositionally biased region" description="Low complexity" evidence="1">
    <location>
        <begin position="26"/>
        <end position="49"/>
    </location>
</feature>
<sequence length="146" mass="15212">MVSGVGAGVGRAVEGRSVSDSDRSVSDSWSVTGVRDGSVSDGDGSVSDSWSVTGVLDGGRSVDGLGDGDGRFGDHSLGHDGSGRSGTGFFADVGVESVDGVGGVVDDPEINDNLSIQRIYRAYEDFVSILFFSKIIEHFYLWILSI</sequence>
<dbReference type="EMBL" id="CADCXU010027064">
    <property type="protein sequence ID" value="CAB0014021.1"/>
    <property type="molecule type" value="Genomic_DNA"/>
</dbReference>
<keyword evidence="3" id="KW-1185">Reference proteome</keyword>
<evidence type="ECO:0000313" key="2">
    <source>
        <dbReference type="EMBL" id="CAB0014021.1"/>
    </source>
</evidence>